<dbReference type="AlphaFoldDB" id="A0A7I8WEX4"/>
<name>A0A7I8WEX4_9ANNE</name>
<dbReference type="Proteomes" id="UP000549394">
    <property type="component" value="Unassembled WGS sequence"/>
</dbReference>
<keyword evidence="2" id="KW-1185">Reference proteome</keyword>
<gene>
    <name evidence="1" type="ORF">DGYR_LOCUS13985</name>
</gene>
<evidence type="ECO:0000313" key="2">
    <source>
        <dbReference type="Proteomes" id="UP000549394"/>
    </source>
</evidence>
<sequence length="198" mass="23012">MDYQDKCPFNNFCGFELRNSLHNRHLTYFQNEKNKKDDKKISLTIVNRPNDQKEFSDIIAVLLVSTNSEKCIHFTGITGLDKEYSFLDVELLGRKFLSEPFKRVKSLRIRKDSWKFFIPGYLVQIFIQNSNGTLKQIGDLMKEEEILHIFGSFFTDNLQNTQSEQLLTSSIEFDEIAIYNGKCIGEISGKVNQFGQPF</sequence>
<protein>
    <submittedName>
        <fullName evidence="1">DgyrCDS14809</fullName>
    </submittedName>
</protein>
<reference evidence="1 2" key="1">
    <citation type="submission" date="2020-08" db="EMBL/GenBank/DDBJ databases">
        <authorList>
            <person name="Hejnol A."/>
        </authorList>
    </citation>
    <scope>NUCLEOTIDE SEQUENCE [LARGE SCALE GENOMIC DNA]</scope>
</reference>
<evidence type="ECO:0000313" key="1">
    <source>
        <dbReference type="EMBL" id="CAD5126755.1"/>
    </source>
</evidence>
<accession>A0A7I8WEX4</accession>
<organism evidence="1 2">
    <name type="scientific">Dimorphilus gyrociliatus</name>
    <dbReference type="NCBI Taxonomy" id="2664684"/>
    <lineage>
        <taxon>Eukaryota</taxon>
        <taxon>Metazoa</taxon>
        <taxon>Spiralia</taxon>
        <taxon>Lophotrochozoa</taxon>
        <taxon>Annelida</taxon>
        <taxon>Polychaeta</taxon>
        <taxon>Polychaeta incertae sedis</taxon>
        <taxon>Dinophilidae</taxon>
        <taxon>Dimorphilus</taxon>
    </lineage>
</organism>
<comment type="caution">
    <text evidence="1">The sequence shown here is derived from an EMBL/GenBank/DDBJ whole genome shotgun (WGS) entry which is preliminary data.</text>
</comment>
<dbReference type="EMBL" id="CAJFCJ010000078">
    <property type="protein sequence ID" value="CAD5126755.1"/>
    <property type="molecule type" value="Genomic_DNA"/>
</dbReference>
<proteinExistence type="predicted"/>